<reference evidence="1" key="2">
    <citation type="submission" date="2016-06" db="EMBL/GenBank/DDBJ databases">
        <title>The genome of a short-lived fish provides insights into sex chromosome evolution and the genetic control of aging.</title>
        <authorList>
            <person name="Reichwald K."/>
            <person name="Felder M."/>
            <person name="Petzold A."/>
            <person name="Koch P."/>
            <person name="Groth M."/>
            <person name="Platzer M."/>
        </authorList>
    </citation>
    <scope>NUCLEOTIDE SEQUENCE</scope>
    <source>
        <tissue evidence="1">Brain</tissue>
    </source>
</reference>
<evidence type="ECO:0000313" key="1">
    <source>
        <dbReference type="EMBL" id="SBR53176.1"/>
    </source>
</evidence>
<name>A0A1A8M9D7_9TELE</name>
<reference evidence="1" key="1">
    <citation type="submission" date="2016-05" db="EMBL/GenBank/DDBJ databases">
        <authorList>
            <person name="Lavstsen T."/>
            <person name="Jespersen J.S."/>
        </authorList>
    </citation>
    <scope>NUCLEOTIDE SEQUENCE</scope>
    <source>
        <tissue evidence="1">Brain</tissue>
    </source>
</reference>
<dbReference type="AlphaFoldDB" id="A0A1A8M9D7"/>
<organism evidence="1">
    <name type="scientific">Nothobranchius pienaari</name>
    <dbReference type="NCBI Taxonomy" id="704102"/>
    <lineage>
        <taxon>Eukaryota</taxon>
        <taxon>Metazoa</taxon>
        <taxon>Chordata</taxon>
        <taxon>Craniata</taxon>
        <taxon>Vertebrata</taxon>
        <taxon>Euteleostomi</taxon>
        <taxon>Actinopterygii</taxon>
        <taxon>Neopterygii</taxon>
        <taxon>Teleostei</taxon>
        <taxon>Neoteleostei</taxon>
        <taxon>Acanthomorphata</taxon>
        <taxon>Ovalentaria</taxon>
        <taxon>Atherinomorphae</taxon>
        <taxon>Cyprinodontiformes</taxon>
        <taxon>Nothobranchiidae</taxon>
        <taxon>Nothobranchius</taxon>
    </lineage>
</organism>
<accession>A0A1A8M9D7</accession>
<feature type="non-terminal residue" evidence="1">
    <location>
        <position position="1"/>
    </location>
</feature>
<sequence length="35" mass="4182">ENCQAGDFRRLTPRRHSFKIRVNLLTPADCYRSYP</sequence>
<dbReference type="EMBL" id="HAEF01012017">
    <property type="protein sequence ID" value="SBR53176.1"/>
    <property type="molecule type" value="Transcribed_RNA"/>
</dbReference>
<gene>
    <name evidence="1" type="primary">Nfu_g_1_004905</name>
</gene>
<protein>
    <submittedName>
        <fullName evidence="1">Uncharacterized protein</fullName>
    </submittedName>
</protein>
<proteinExistence type="predicted"/>